<dbReference type="SUPFAM" id="SSF56574">
    <property type="entry name" value="Serpins"/>
    <property type="match status" value="1"/>
</dbReference>
<accession>A0A9D1VAI5</accession>
<feature type="region of interest" description="Disordered" evidence="1">
    <location>
        <begin position="1"/>
        <end position="69"/>
    </location>
</feature>
<comment type="caution">
    <text evidence="4">The sequence shown here is derived from an EMBL/GenBank/DDBJ whole genome shotgun (WGS) entry which is preliminary data.</text>
</comment>
<evidence type="ECO:0000256" key="1">
    <source>
        <dbReference type="SAM" id="MobiDB-lite"/>
    </source>
</evidence>
<dbReference type="AlphaFoldDB" id="A0A9D1VAI5"/>
<sequence length="455" mass="48733">MDKPDTPSPDKPARAAASPVSPPSDASPTAASAPTAAPQHASPTAAPAPSAAPQHASPTAAPAQPSSRPSLWQGALALSLLGIVACLLYLYAIPQQDSDAPETQPTITLPEGGVRSDAFSLRLLQAAARQSSGNAVVSPAMVTEMILALREIDGRPIDESCRHFGLSATQISPSTLPLYAMQLFADEQQELTAEHRDIVSVPLARQYRSCLSLINRLSAADPGKNSLVLIDSDLSPQMQILAVADLSWEPRWLTPISKDLRQNLPFYGRGAQPEVPTMCTTARYRCAEAADGSWTAVTLFLRRDEKEGDSLGYTIVMPKGNVRDFVGHMTLEQLNAIRAALLEAPERPVCLQIPVLHISSGGVQDMLPLLRSMNIDPMPRSRAGENEGQAMRGALYLRFNLRLAESTDEEIENTGGASRAGNDGPTLTFSRPFVWWISDAASDAPFLFAGITEAP</sequence>
<gene>
    <name evidence="4" type="ORF">H9862_02790</name>
</gene>
<keyword evidence="2" id="KW-0472">Membrane</keyword>
<keyword evidence="2" id="KW-1133">Transmembrane helix</keyword>
<feature type="transmembrane region" description="Helical" evidence="2">
    <location>
        <begin position="71"/>
        <end position="92"/>
    </location>
</feature>
<name>A0A9D1VAI5_9BACT</name>
<reference evidence="4" key="2">
    <citation type="submission" date="2021-04" db="EMBL/GenBank/DDBJ databases">
        <authorList>
            <person name="Gilroy R."/>
        </authorList>
    </citation>
    <scope>NUCLEOTIDE SEQUENCE</scope>
    <source>
        <strain evidence="4">14975</strain>
    </source>
</reference>
<organism evidence="4 5">
    <name type="scientific">Candidatus Akkermansia intestinigallinarum</name>
    <dbReference type="NCBI Taxonomy" id="2838431"/>
    <lineage>
        <taxon>Bacteria</taxon>
        <taxon>Pseudomonadati</taxon>
        <taxon>Verrucomicrobiota</taxon>
        <taxon>Verrucomicrobiia</taxon>
        <taxon>Verrucomicrobiales</taxon>
        <taxon>Akkermansiaceae</taxon>
        <taxon>Akkermansia</taxon>
    </lineage>
</organism>
<feature type="domain" description="Serpin" evidence="3">
    <location>
        <begin position="229"/>
        <end position="450"/>
    </location>
</feature>
<dbReference type="Proteomes" id="UP000823964">
    <property type="component" value="Unassembled WGS sequence"/>
</dbReference>
<evidence type="ECO:0000259" key="3">
    <source>
        <dbReference type="Pfam" id="PF00079"/>
    </source>
</evidence>
<evidence type="ECO:0000313" key="5">
    <source>
        <dbReference type="Proteomes" id="UP000823964"/>
    </source>
</evidence>
<feature type="compositionally biased region" description="Pro residues" evidence="1">
    <location>
        <begin position="1"/>
        <end position="10"/>
    </location>
</feature>
<protein>
    <recommendedName>
        <fullName evidence="3">Serpin domain-containing protein</fullName>
    </recommendedName>
</protein>
<proteinExistence type="predicted"/>
<dbReference type="InterPro" id="IPR023796">
    <property type="entry name" value="Serpin_dom"/>
</dbReference>
<feature type="compositionally biased region" description="Low complexity" evidence="1">
    <location>
        <begin position="14"/>
        <end position="69"/>
    </location>
</feature>
<dbReference type="Gene3D" id="3.30.497.10">
    <property type="entry name" value="Antithrombin, subunit I, domain 2"/>
    <property type="match status" value="1"/>
</dbReference>
<dbReference type="InterPro" id="IPR042185">
    <property type="entry name" value="Serpin_sf_2"/>
</dbReference>
<dbReference type="InterPro" id="IPR036186">
    <property type="entry name" value="Serpin_sf"/>
</dbReference>
<evidence type="ECO:0000313" key="4">
    <source>
        <dbReference type="EMBL" id="HIX19513.1"/>
    </source>
</evidence>
<dbReference type="Gene3D" id="2.30.39.10">
    <property type="entry name" value="Alpha-1-antitrypsin, domain 1"/>
    <property type="match status" value="1"/>
</dbReference>
<evidence type="ECO:0000256" key="2">
    <source>
        <dbReference type="SAM" id="Phobius"/>
    </source>
</evidence>
<keyword evidence="2" id="KW-0812">Transmembrane</keyword>
<dbReference type="InterPro" id="IPR042178">
    <property type="entry name" value="Serpin_sf_1"/>
</dbReference>
<dbReference type="EMBL" id="DXFQ01000046">
    <property type="protein sequence ID" value="HIX19513.1"/>
    <property type="molecule type" value="Genomic_DNA"/>
</dbReference>
<dbReference type="Pfam" id="PF00079">
    <property type="entry name" value="Serpin"/>
    <property type="match status" value="1"/>
</dbReference>
<reference evidence="4" key="1">
    <citation type="journal article" date="2021" name="PeerJ">
        <title>Extensive microbial diversity within the chicken gut microbiome revealed by metagenomics and culture.</title>
        <authorList>
            <person name="Gilroy R."/>
            <person name="Ravi A."/>
            <person name="Getino M."/>
            <person name="Pursley I."/>
            <person name="Horton D.L."/>
            <person name="Alikhan N.F."/>
            <person name="Baker D."/>
            <person name="Gharbi K."/>
            <person name="Hall N."/>
            <person name="Watson M."/>
            <person name="Adriaenssens E.M."/>
            <person name="Foster-Nyarko E."/>
            <person name="Jarju S."/>
            <person name="Secka A."/>
            <person name="Antonio M."/>
            <person name="Oren A."/>
            <person name="Chaudhuri R.R."/>
            <person name="La Ragione R."/>
            <person name="Hildebrand F."/>
            <person name="Pallen M.J."/>
        </authorList>
    </citation>
    <scope>NUCLEOTIDE SEQUENCE</scope>
    <source>
        <strain evidence="4">14975</strain>
    </source>
</reference>